<gene>
    <name evidence="12" type="ORF">AKJ09_01261</name>
</gene>
<evidence type="ECO:0000256" key="8">
    <source>
        <dbReference type="ARBA" id="ARBA00033120"/>
    </source>
</evidence>
<dbReference type="Proteomes" id="UP000064967">
    <property type="component" value="Chromosome"/>
</dbReference>
<dbReference type="SUPFAM" id="SSF47729">
    <property type="entry name" value="IHF-like DNA-binding proteins"/>
    <property type="match status" value="1"/>
</dbReference>
<evidence type="ECO:0000256" key="5">
    <source>
        <dbReference type="ARBA" id="ARBA00022705"/>
    </source>
</evidence>
<proteinExistence type="inferred from homology"/>
<keyword evidence="7 12" id="KW-0238">DNA-binding</keyword>
<dbReference type="PANTHER" id="PTHR33175">
    <property type="entry name" value="DNA-BINDING PROTEIN HU"/>
    <property type="match status" value="1"/>
</dbReference>
<dbReference type="InterPro" id="IPR010992">
    <property type="entry name" value="IHF-like_DNA-bd_dom_sf"/>
</dbReference>
<keyword evidence="5" id="KW-0235">DNA replication</keyword>
<dbReference type="RefSeq" id="WP_146646163.1">
    <property type="nucleotide sequence ID" value="NZ_CP012333.1"/>
</dbReference>
<sequence>MAAAKRMTKAQVISDIAQYSELDKKSVNKVFEGLTDLIKKQLGPRGPGEFVIPGLLKLKTVKKKAIPAGERRNPFTGEMQHFAAKPASKKVRATALKALKDLIQ</sequence>
<dbReference type="Pfam" id="PF00216">
    <property type="entry name" value="Bac_DNA_binding"/>
    <property type="match status" value="1"/>
</dbReference>
<organism evidence="12 13">
    <name type="scientific">Labilithrix luteola</name>
    <dbReference type="NCBI Taxonomy" id="1391654"/>
    <lineage>
        <taxon>Bacteria</taxon>
        <taxon>Pseudomonadati</taxon>
        <taxon>Myxococcota</taxon>
        <taxon>Polyangia</taxon>
        <taxon>Polyangiales</taxon>
        <taxon>Labilitrichaceae</taxon>
        <taxon>Labilithrix</taxon>
    </lineage>
</organism>
<dbReference type="AlphaFoldDB" id="A0A0K1PM48"/>
<dbReference type="STRING" id="1391654.AKJ09_01261"/>
<evidence type="ECO:0000313" key="13">
    <source>
        <dbReference type="Proteomes" id="UP000064967"/>
    </source>
</evidence>
<evidence type="ECO:0000256" key="11">
    <source>
        <dbReference type="RuleBase" id="RU003939"/>
    </source>
</evidence>
<name>A0A0K1PM48_9BACT</name>
<keyword evidence="6" id="KW-0426">Late protein</keyword>
<keyword evidence="13" id="KW-1185">Reference proteome</keyword>
<dbReference type="GO" id="GO:0030527">
    <property type="term" value="F:structural constituent of chromatin"/>
    <property type="evidence" value="ECO:0007669"/>
    <property type="project" value="InterPro"/>
</dbReference>
<evidence type="ECO:0000256" key="10">
    <source>
        <dbReference type="ARBA" id="ARBA00046140"/>
    </source>
</evidence>
<comment type="similarity">
    <text evidence="2 11">Belongs to the bacterial histone-like protein family.</text>
</comment>
<evidence type="ECO:0000256" key="7">
    <source>
        <dbReference type="ARBA" id="ARBA00023125"/>
    </source>
</evidence>
<evidence type="ECO:0000256" key="6">
    <source>
        <dbReference type="ARBA" id="ARBA00022921"/>
    </source>
</evidence>
<dbReference type="EMBL" id="CP012333">
    <property type="protein sequence ID" value="AKU94597.1"/>
    <property type="molecule type" value="Genomic_DNA"/>
</dbReference>
<evidence type="ECO:0000256" key="9">
    <source>
        <dbReference type="ARBA" id="ARBA00033227"/>
    </source>
</evidence>
<reference evidence="12 13" key="1">
    <citation type="submission" date="2015-08" db="EMBL/GenBank/DDBJ databases">
        <authorList>
            <person name="Babu N.S."/>
            <person name="Beckwith C.J."/>
            <person name="Beseler K.G."/>
            <person name="Brison A."/>
            <person name="Carone J.V."/>
            <person name="Caskin T.P."/>
            <person name="Diamond M."/>
            <person name="Durham M.E."/>
            <person name="Foxe J.M."/>
            <person name="Go M."/>
            <person name="Henderson B.A."/>
            <person name="Jones I.B."/>
            <person name="McGettigan J.A."/>
            <person name="Micheletti S.J."/>
            <person name="Nasrallah M.E."/>
            <person name="Ortiz D."/>
            <person name="Piller C.R."/>
            <person name="Privatt S.R."/>
            <person name="Schneider S.L."/>
            <person name="Sharp S."/>
            <person name="Smith T.C."/>
            <person name="Stanton J.D."/>
            <person name="Ullery H.E."/>
            <person name="Wilson R.J."/>
            <person name="Serrano M.G."/>
            <person name="Buck G."/>
            <person name="Lee V."/>
            <person name="Wang Y."/>
            <person name="Carvalho R."/>
            <person name="Voegtly L."/>
            <person name="Shi R."/>
            <person name="Duckworth R."/>
            <person name="Johnson A."/>
            <person name="Loviza R."/>
            <person name="Walstead R."/>
            <person name="Shah Z."/>
            <person name="Kiflezghi M."/>
            <person name="Wade K."/>
            <person name="Ball S.L."/>
            <person name="Bradley K.W."/>
            <person name="Asai D.J."/>
            <person name="Bowman C.A."/>
            <person name="Russell D.A."/>
            <person name="Pope W.H."/>
            <person name="Jacobs-Sera D."/>
            <person name="Hendrix R.W."/>
            <person name="Hatfull G.F."/>
        </authorList>
    </citation>
    <scope>NUCLEOTIDE SEQUENCE [LARGE SCALE GENOMIC DNA]</scope>
    <source>
        <strain evidence="12 13">DSM 27648</strain>
    </source>
</reference>
<comment type="subunit">
    <text evidence="3">Homodimer.</text>
</comment>
<protein>
    <recommendedName>
        <fullName evidence="4">Viral histone-like protein</fullName>
    </recommendedName>
    <alternativeName>
        <fullName evidence="9">DNA-binding protein pA104R</fullName>
    </alternativeName>
    <alternativeName>
        <fullName evidence="8">pA104R</fullName>
    </alternativeName>
</protein>
<dbReference type="GO" id="GO:0006260">
    <property type="term" value="P:DNA replication"/>
    <property type="evidence" value="ECO:0007669"/>
    <property type="project" value="UniProtKB-KW"/>
</dbReference>
<dbReference type="KEGG" id="llu:AKJ09_01261"/>
<comment type="subcellular location">
    <subcellularLocation>
        <location evidence="1">Virion</location>
    </subcellularLocation>
</comment>
<dbReference type="SMART" id="SM00411">
    <property type="entry name" value="BHL"/>
    <property type="match status" value="1"/>
</dbReference>
<evidence type="ECO:0000256" key="1">
    <source>
        <dbReference type="ARBA" id="ARBA00004328"/>
    </source>
</evidence>
<dbReference type="PANTHER" id="PTHR33175:SF13">
    <property type="entry name" value="HISTONE-LIKE PROTEIN"/>
    <property type="match status" value="1"/>
</dbReference>
<dbReference type="OrthoDB" id="331625at2"/>
<accession>A0A0K1PM48</accession>
<evidence type="ECO:0000256" key="2">
    <source>
        <dbReference type="ARBA" id="ARBA00010529"/>
    </source>
</evidence>
<dbReference type="InterPro" id="IPR000119">
    <property type="entry name" value="Hist_DNA-bd"/>
</dbReference>
<evidence type="ECO:0000256" key="4">
    <source>
        <dbReference type="ARBA" id="ARBA00016145"/>
    </source>
</evidence>
<comment type="function">
    <text evidence="10">DNA-binding protein that plays a critical role in nucleoid compaction, genome replication and DNA replication and transcription. Binds to both ssDNA and dsDNA with a binding site covering about 15 nucleotides. Displays DNA-supercoiling activity only when associated with the viral DNA topoisomerase 2.</text>
</comment>
<dbReference type="GO" id="GO:0003677">
    <property type="term" value="F:DNA binding"/>
    <property type="evidence" value="ECO:0007669"/>
    <property type="project" value="UniProtKB-KW"/>
</dbReference>
<dbReference type="CDD" id="cd13834">
    <property type="entry name" value="HU_like"/>
    <property type="match status" value="1"/>
</dbReference>
<dbReference type="GO" id="GO:0005829">
    <property type="term" value="C:cytosol"/>
    <property type="evidence" value="ECO:0007669"/>
    <property type="project" value="TreeGrafter"/>
</dbReference>
<dbReference type="Gene3D" id="4.10.520.10">
    <property type="entry name" value="IHF-like DNA-binding proteins"/>
    <property type="match status" value="1"/>
</dbReference>
<evidence type="ECO:0000256" key="3">
    <source>
        <dbReference type="ARBA" id="ARBA00011738"/>
    </source>
</evidence>
<evidence type="ECO:0000313" key="12">
    <source>
        <dbReference type="EMBL" id="AKU94597.1"/>
    </source>
</evidence>